<reference evidence="3 4" key="1">
    <citation type="journal article" date="2014" name="Antonie Van Leeuwenhoek">
        <title>Fictibacillus enclensis sp. nov., isolated from marine sediment.</title>
        <authorList>
            <person name="Dastager S.G."/>
            <person name="Mawlankar R."/>
            <person name="Srinivasan K."/>
            <person name="Tang S.K."/>
            <person name="Lee J.C."/>
            <person name="Ramana V.V."/>
            <person name="Shouche Y.S."/>
        </authorList>
    </citation>
    <scope>NUCLEOTIDE SEQUENCE [LARGE SCALE GENOMIC DNA]</scope>
    <source>
        <strain evidence="3 4">NIO-1003</strain>
    </source>
</reference>
<dbReference type="CDD" id="cd00293">
    <property type="entry name" value="USP-like"/>
    <property type="match status" value="1"/>
</dbReference>
<protein>
    <submittedName>
        <fullName evidence="3">Universal stress protein</fullName>
    </submittedName>
</protein>
<feature type="domain" description="UspA" evidence="2">
    <location>
        <begin position="1"/>
        <end position="139"/>
    </location>
</feature>
<organism evidence="3 4">
    <name type="scientific">Fictibacillus enclensis</name>
    <dbReference type="NCBI Taxonomy" id="1017270"/>
    <lineage>
        <taxon>Bacteria</taxon>
        <taxon>Bacillati</taxon>
        <taxon>Bacillota</taxon>
        <taxon>Bacilli</taxon>
        <taxon>Bacillales</taxon>
        <taxon>Fictibacillaceae</taxon>
        <taxon>Fictibacillus</taxon>
    </lineage>
</organism>
<comment type="caution">
    <text evidence="3">The sequence shown here is derived from an EMBL/GenBank/DDBJ whole genome shotgun (WGS) entry which is preliminary data.</text>
</comment>
<dbReference type="Pfam" id="PF00582">
    <property type="entry name" value="Usp"/>
    <property type="match status" value="1"/>
</dbReference>
<keyword evidence="4" id="KW-1185">Reference proteome</keyword>
<dbReference type="AlphaFoldDB" id="A0A0V8JBE5"/>
<dbReference type="PANTHER" id="PTHR46268">
    <property type="entry name" value="STRESS RESPONSE PROTEIN NHAX"/>
    <property type="match status" value="1"/>
</dbReference>
<evidence type="ECO:0000259" key="2">
    <source>
        <dbReference type="Pfam" id="PF00582"/>
    </source>
</evidence>
<dbReference type="Gene3D" id="3.40.50.620">
    <property type="entry name" value="HUPs"/>
    <property type="match status" value="1"/>
</dbReference>
<gene>
    <name evidence="3" type="ORF">AS030_01820</name>
</gene>
<dbReference type="InterPro" id="IPR006015">
    <property type="entry name" value="Universal_stress_UspA"/>
</dbReference>
<evidence type="ECO:0000313" key="4">
    <source>
        <dbReference type="Proteomes" id="UP000054099"/>
    </source>
</evidence>
<sequence>MYNKILIAFDGSPSSARALMHGTELAKKFESGRVTIVHVNKNLPMQEPVMTINLDELIEEEDKELLLPAVKFLSESGIHYETHTFQGDPGHVIASYANEHGYDAIVIGSTGKGLIKQALLGSVSHSVAQLADCPVIIVK</sequence>
<dbReference type="InterPro" id="IPR014729">
    <property type="entry name" value="Rossmann-like_a/b/a_fold"/>
</dbReference>
<dbReference type="InterPro" id="IPR006016">
    <property type="entry name" value="UspA"/>
</dbReference>
<dbReference type="Proteomes" id="UP000054099">
    <property type="component" value="Unassembled WGS sequence"/>
</dbReference>
<accession>A0A0V8JBE5</accession>
<proteinExistence type="inferred from homology"/>
<evidence type="ECO:0000256" key="1">
    <source>
        <dbReference type="ARBA" id="ARBA00008791"/>
    </source>
</evidence>
<dbReference type="OrthoDB" id="9777884at2"/>
<evidence type="ECO:0000313" key="3">
    <source>
        <dbReference type="EMBL" id="KSU84323.1"/>
    </source>
</evidence>
<dbReference type="SUPFAM" id="SSF52402">
    <property type="entry name" value="Adenine nucleotide alpha hydrolases-like"/>
    <property type="match status" value="1"/>
</dbReference>
<dbReference type="RefSeq" id="WP_061967732.1">
    <property type="nucleotide sequence ID" value="NZ_FMAV01000001.1"/>
</dbReference>
<dbReference type="PRINTS" id="PR01438">
    <property type="entry name" value="UNVRSLSTRESS"/>
</dbReference>
<dbReference type="PANTHER" id="PTHR46268:SF15">
    <property type="entry name" value="UNIVERSAL STRESS PROTEIN HP_0031"/>
    <property type="match status" value="1"/>
</dbReference>
<name>A0A0V8JBE5_9BACL</name>
<dbReference type="EMBL" id="LNQN01000001">
    <property type="protein sequence ID" value="KSU84323.1"/>
    <property type="molecule type" value="Genomic_DNA"/>
</dbReference>
<comment type="similarity">
    <text evidence="1">Belongs to the universal stress protein A family.</text>
</comment>